<comment type="caution">
    <text evidence="3">The sequence shown here is derived from an EMBL/GenBank/DDBJ whole genome shotgun (WGS) entry which is preliminary data.</text>
</comment>
<feature type="domain" description="Cas12f1-like TNB" evidence="2">
    <location>
        <begin position="4"/>
        <end position="70"/>
    </location>
</feature>
<protein>
    <submittedName>
        <fullName evidence="3">Transposase IS605 OrfB family</fullName>
    </submittedName>
</protein>
<dbReference type="RefSeq" id="WP_064214544.1">
    <property type="nucleotide sequence ID" value="NZ_LUCQ01000167.1"/>
</dbReference>
<organism evidence="3 4">
    <name type="scientific">Anoxybacillus flavithermus</name>
    <dbReference type="NCBI Taxonomy" id="33934"/>
    <lineage>
        <taxon>Bacteria</taxon>
        <taxon>Bacillati</taxon>
        <taxon>Bacillota</taxon>
        <taxon>Bacilli</taxon>
        <taxon>Bacillales</taxon>
        <taxon>Anoxybacillaceae</taxon>
        <taxon>Anoxybacillus</taxon>
    </lineage>
</organism>
<gene>
    <name evidence="3" type="ORF">TAF16_2689</name>
</gene>
<proteinExistence type="predicted"/>
<dbReference type="Pfam" id="PF07282">
    <property type="entry name" value="Cas12f1-like_TNB"/>
    <property type="match status" value="1"/>
</dbReference>
<evidence type="ECO:0000313" key="4">
    <source>
        <dbReference type="Proteomes" id="UP000078336"/>
    </source>
</evidence>
<name>A0A178T5U5_9BACL</name>
<evidence type="ECO:0000313" key="3">
    <source>
        <dbReference type="EMBL" id="OAO76342.1"/>
    </source>
</evidence>
<dbReference type="InterPro" id="IPR010095">
    <property type="entry name" value="Cas12f1-like_TNB"/>
</dbReference>
<dbReference type="Proteomes" id="UP000078336">
    <property type="component" value="Unassembled WGS sequence"/>
</dbReference>
<accession>A0A178T5U5</accession>
<reference evidence="3 4" key="1">
    <citation type="submission" date="2016-03" db="EMBL/GenBank/DDBJ databases">
        <title>Spore heat resistance.</title>
        <authorList>
            <person name="Boekhorst J."/>
            <person name="Berendsen E.M."/>
            <person name="Wells-Bennik M.H."/>
            <person name="Kuipers O.P."/>
        </authorList>
    </citation>
    <scope>NUCLEOTIDE SEQUENCE [LARGE SCALE GENOMIC DNA]</scope>
    <source>
        <strain evidence="3 4">AF16</strain>
    </source>
</reference>
<sequence>MNKNLLLNKIEEVGIKVVLTEESYTSGTSFLDGEAPIKENYDKNRRIKRGLFKSNKGILINADVNGAYNIMRKVFPKAFADGIEGVGLHPVKLNVA</sequence>
<dbReference type="EMBL" id="LUCQ01000167">
    <property type="protein sequence ID" value="OAO76342.1"/>
    <property type="molecule type" value="Genomic_DNA"/>
</dbReference>
<keyword evidence="4" id="KW-1185">Reference proteome</keyword>
<dbReference type="PATRIC" id="fig|33934.7.peg.2903"/>
<keyword evidence="1" id="KW-0238">DNA-binding</keyword>
<evidence type="ECO:0000259" key="2">
    <source>
        <dbReference type="Pfam" id="PF07282"/>
    </source>
</evidence>
<dbReference type="GO" id="GO:0003677">
    <property type="term" value="F:DNA binding"/>
    <property type="evidence" value="ECO:0007669"/>
    <property type="project" value="UniProtKB-KW"/>
</dbReference>
<dbReference type="AlphaFoldDB" id="A0A178T5U5"/>
<evidence type="ECO:0000256" key="1">
    <source>
        <dbReference type="ARBA" id="ARBA00023125"/>
    </source>
</evidence>